<protein>
    <recommendedName>
        <fullName evidence="3">DUF3168 domain-containing protein</fullName>
    </recommendedName>
</protein>
<evidence type="ECO:0000313" key="1">
    <source>
        <dbReference type="EMBL" id="QEK38522.1"/>
    </source>
</evidence>
<gene>
    <name evidence="1" type="ORF">FZC34_01195</name>
</gene>
<accession>A0A5C0UGV0</accession>
<reference evidence="1 2" key="1">
    <citation type="submission" date="2019-08" db="EMBL/GenBank/DDBJ databases">
        <title>Highly reduced genomes of protist endosymbionts show evolutionary convergence.</title>
        <authorList>
            <person name="George E."/>
            <person name="Husnik F."/>
            <person name="Tashyreva D."/>
            <person name="Prokopchuk G."/>
            <person name="Horak A."/>
            <person name="Kwong W.K."/>
            <person name="Lukes J."/>
            <person name="Keeling P.J."/>
        </authorList>
    </citation>
    <scope>NUCLEOTIDE SEQUENCE [LARGE SCALE GENOMIC DNA]</scope>
    <source>
        <strain evidence="1">1604LC</strain>
    </source>
</reference>
<name>A0A5C0UGV0_9PROT</name>
<keyword evidence="2" id="KW-1185">Reference proteome</keyword>
<dbReference type="RefSeq" id="WP_148971638.1">
    <property type="nucleotide sequence ID" value="NZ_CP043316.1"/>
</dbReference>
<organism evidence="1 2">
    <name type="scientific">Candidatus Cytomitobacter primus</name>
    <dbReference type="NCBI Taxonomy" id="2066024"/>
    <lineage>
        <taxon>Bacteria</taxon>
        <taxon>Pseudomonadati</taxon>
        <taxon>Pseudomonadota</taxon>
        <taxon>Alphaproteobacteria</taxon>
        <taxon>Holosporales</taxon>
        <taxon>Holosporaceae</taxon>
        <taxon>Candidatus Cytomitobacter</taxon>
    </lineage>
</organism>
<dbReference type="Proteomes" id="UP000325004">
    <property type="component" value="Chromosome"/>
</dbReference>
<dbReference type="AlphaFoldDB" id="A0A5C0UGV0"/>
<dbReference type="KEGG" id="cpri:FZC34_01195"/>
<evidence type="ECO:0000313" key="2">
    <source>
        <dbReference type="Proteomes" id="UP000325004"/>
    </source>
</evidence>
<sequence length="117" mass="13627">MNQNIQTYNQIIINIAQSIFPSSYIGLENHSAQNALNIEISDYAEDYEEISISYHATLRKFKINNTYYEDFLKLQSAICKIKGCQYCNIDIKKSTIQFKIIAKKLPTKDIYEAKFKI</sequence>
<evidence type="ECO:0008006" key="3">
    <source>
        <dbReference type="Google" id="ProtNLM"/>
    </source>
</evidence>
<dbReference type="EMBL" id="CP043316">
    <property type="protein sequence ID" value="QEK38522.1"/>
    <property type="molecule type" value="Genomic_DNA"/>
</dbReference>
<proteinExistence type="predicted"/>